<keyword evidence="3" id="KW-1003">Cell membrane</keyword>
<feature type="chain" id="PRO_5040147791" description="Major facilitator superfamily (MFS) profile domain-containing protein" evidence="7">
    <location>
        <begin position="22"/>
        <end position="242"/>
    </location>
</feature>
<dbReference type="InterPro" id="IPR005828">
    <property type="entry name" value="MFS_sugar_transport-like"/>
</dbReference>
<gene>
    <name evidence="8" type="ORF">E1B28_006720</name>
</gene>
<keyword evidence="4" id="KW-0812">Transmembrane</keyword>
<evidence type="ECO:0000256" key="5">
    <source>
        <dbReference type="ARBA" id="ARBA00022989"/>
    </source>
</evidence>
<organism evidence="8 9">
    <name type="scientific">Marasmius oreades</name>
    <name type="common">fairy-ring Marasmius</name>
    <dbReference type="NCBI Taxonomy" id="181124"/>
    <lineage>
        <taxon>Eukaryota</taxon>
        <taxon>Fungi</taxon>
        <taxon>Dikarya</taxon>
        <taxon>Basidiomycota</taxon>
        <taxon>Agaricomycotina</taxon>
        <taxon>Agaricomycetes</taxon>
        <taxon>Agaricomycetidae</taxon>
        <taxon>Agaricales</taxon>
        <taxon>Marasmiineae</taxon>
        <taxon>Marasmiaceae</taxon>
        <taxon>Marasmius</taxon>
    </lineage>
</organism>
<dbReference type="KEGG" id="more:E1B28_006720"/>
<dbReference type="PANTHER" id="PTHR48020">
    <property type="entry name" value="PROTON MYO-INOSITOL COTRANSPORTER"/>
    <property type="match status" value="1"/>
</dbReference>
<feature type="signal peptide" evidence="7">
    <location>
        <begin position="1"/>
        <end position="21"/>
    </location>
</feature>
<keyword evidence="9" id="KW-1185">Reference proteome</keyword>
<dbReference type="GO" id="GO:0005886">
    <property type="term" value="C:plasma membrane"/>
    <property type="evidence" value="ECO:0007669"/>
    <property type="project" value="UniProtKB-SubCell"/>
</dbReference>
<dbReference type="Proteomes" id="UP001049176">
    <property type="component" value="Chromosome 3"/>
</dbReference>
<keyword evidence="7" id="KW-0732">Signal</keyword>
<dbReference type="GeneID" id="66075796"/>
<dbReference type="SUPFAM" id="SSF103473">
    <property type="entry name" value="MFS general substrate transporter"/>
    <property type="match status" value="1"/>
</dbReference>
<accession>A0A9P7UWP3</accession>
<keyword evidence="5" id="KW-1133">Transmembrane helix</keyword>
<dbReference type="InterPro" id="IPR050814">
    <property type="entry name" value="Myo-inositol_Transporter"/>
</dbReference>
<comment type="subcellular location">
    <subcellularLocation>
        <location evidence="1">Cell membrane</location>
        <topology evidence="1">Multi-pass membrane protein</topology>
    </subcellularLocation>
</comment>
<dbReference type="Gene3D" id="1.20.1250.20">
    <property type="entry name" value="MFS general substrate transporter like domains"/>
    <property type="match status" value="1"/>
</dbReference>
<dbReference type="PANTHER" id="PTHR48020:SF12">
    <property type="entry name" value="PROTON MYO-INOSITOL COTRANSPORTER"/>
    <property type="match status" value="1"/>
</dbReference>
<evidence type="ECO:0000256" key="7">
    <source>
        <dbReference type="SAM" id="SignalP"/>
    </source>
</evidence>
<evidence type="ECO:0000256" key="2">
    <source>
        <dbReference type="ARBA" id="ARBA00022448"/>
    </source>
</evidence>
<reference evidence="8" key="1">
    <citation type="journal article" date="2021" name="Genome Biol. Evol.">
        <title>The assembled and annotated genome of the fairy-ring fungus Marasmius oreades.</title>
        <authorList>
            <person name="Hiltunen M."/>
            <person name="Ament-Velasquez S.L."/>
            <person name="Johannesson H."/>
        </authorList>
    </citation>
    <scope>NUCLEOTIDE SEQUENCE</scope>
    <source>
        <strain evidence="8">03SP1</strain>
    </source>
</reference>
<evidence type="ECO:0000256" key="1">
    <source>
        <dbReference type="ARBA" id="ARBA00004651"/>
    </source>
</evidence>
<keyword evidence="2" id="KW-0813">Transport</keyword>
<sequence>MLVSCSLISGLLFGYDTGVLSGAFVTCGTDLHGGTFELTNGQKEFMTSTTTLGALIGGLVEGVLSDRTGRKPVFDIVDIVFIRGAIAQAVCHDVWSMVCLSTRFFFQLANTPIDLRPFPPWYRYDLASCVSPLYIQELSPTPLWGETGAANTSNSFISPSTFATPMNPSSFSLSIKLFTQGEHSPKPLSFCGTTTVCATSNKVPQAISPLIFRRLVMNMLPSIFLSPQLKGPIWDALRSIRI</sequence>
<dbReference type="EMBL" id="CM032183">
    <property type="protein sequence ID" value="KAG7096039.1"/>
    <property type="molecule type" value="Genomic_DNA"/>
</dbReference>
<evidence type="ECO:0000313" key="9">
    <source>
        <dbReference type="Proteomes" id="UP001049176"/>
    </source>
</evidence>
<dbReference type="RefSeq" id="XP_043012509.1">
    <property type="nucleotide sequence ID" value="XM_043151414.1"/>
</dbReference>
<dbReference type="AlphaFoldDB" id="A0A9P7UWP3"/>
<protein>
    <recommendedName>
        <fullName evidence="10">Major facilitator superfamily (MFS) profile domain-containing protein</fullName>
    </recommendedName>
</protein>
<proteinExistence type="predicted"/>
<evidence type="ECO:0000256" key="4">
    <source>
        <dbReference type="ARBA" id="ARBA00022692"/>
    </source>
</evidence>
<dbReference type="Pfam" id="PF00083">
    <property type="entry name" value="Sugar_tr"/>
    <property type="match status" value="1"/>
</dbReference>
<dbReference type="GO" id="GO:0022857">
    <property type="term" value="F:transmembrane transporter activity"/>
    <property type="evidence" value="ECO:0007669"/>
    <property type="project" value="InterPro"/>
</dbReference>
<evidence type="ECO:0000256" key="6">
    <source>
        <dbReference type="ARBA" id="ARBA00023136"/>
    </source>
</evidence>
<name>A0A9P7UWP3_9AGAR</name>
<keyword evidence="6" id="KW-0472">Membrane</keyword>
<dbReference type="OrthoDB" id="6339427at2759"/>
<evidence type="ECO:0008006" key="10">
    <source>
        <dbReference type="Google" id="ProtNLM"/>
    </source>
</evidence>
<evidence type="ECO:0000256" key="3">
    <source>
        <dbReference type="ARBA" id="ARBA00022475"/>
    </source>
</evidence>
<comment type="caution">
    <text evidence="8">The sequence shown here is derived from an EMBL/GenBank/DDBJ whole genome shotgun (WGS) entry which is preliminary data.</text>
</comment>
<dbReference type="InterPro" id="IPR036259">
    <property type="entry name" value="MFS_trans_sf"/>
</dbReference>
<evidence type="ECO:0000313" key="8">
    <source>
        <dbReference type="EMBL" id="KAG7096039.1"/>
    </source>
</evidence>